<accession>A0A108EIN6</accession>
<dbReference type="Proteomes" id="UP000068016">
    <property type="component" value="Unassembled WGS sequence"/>
</dbReference>
<dbReference type="RefSeq" id="WP_060347794.1">
    <property type="nucleotide sequence ID" value="NZ_LPLZ01000059.1"/>
</dbReference>
<proteinExistence type="predicted"/>
<gene>
    <name evidence="1" type="ORF">WT83_19200</name>
</gene>
<comment type="caution">
    <text evidence="1">The sequence shown here is derived from an EMBL/GenBank/DDBJ whole genome shotgun (WGS) entry which is preliminary data.</text>
</comment>
<organism evidence="1 2">
    <name type="scientific">Burkholderia territorii</name>
    <dbReference type="NCBI Taxonomy" id="1503055"/>
    <lineage>
        <taxon>Bacteria</taxon>
        <taxon>Pseudomonadati</taxon>
        <taxon>Pseudomonadota</taxon>
        <taxon>Betaproteobacteria</taxon>
        <taxon>Burkholderiales</taxon>
        <taxon>Burkholderiaceae</taxon>
        <taxon>Burkholderia</taxon>
        <taxon>Burkholderia cepacia complex</taxon>
    </lineage>
</organism>
<protein>
    <submittedName>
        <fullName evidence="1">Uncharacterized protein</fullName>
    </submittedName>
</protein>
<sequence>MTEIEREEIRKELQRKLASGNLSLLEQAIARSEAMRALNPGLYDQAAAVVSARVRSAATAGAFGAEAKKHVERTH</sequence>
<reference evidence="1 2" key="1">
    <citation type="submission" date="2015-11" db="EMBL/GenBank/DDBJ databases">
        <title>Expanding the genomic diversity of Burkholderia species for the development of highly accurate diagnostics.</title>
        <authorList>
            <person name="Sahl J."/>
            <person name="Keim P."/>
            <person name="Wagner D."/>
        </authorList>
    </citation>
    <scope>NUCLEOTIDE SEQUENCE [LARGE SCALE GENOMIC DNA]</scope>
    <source>
        <strain evidence="1 2">MSMB793WGS</strain>
    </source>
</reference>
<evidence type="ECO:0000313" key="1">
    <source>
        <dbReference type="EMBL" id="KWN11720.1"/>
    </source>
</evidence>
<name>A0A108EIN6_9BURK</name>
<evidence type="ECO:0000313" key="2">
    <source>
        <dbReference type="Proteomes" id="UP000068016"/>
    </source>
</evidence>
<dbReference type="AlphaFoldDB" id="A0A108EIN6"/>
<dbReference type="EMBL" id="LPLZ01000059">
    <property type="protein sequence ID" value="KWN11720.1"/>
    <property type="molecule type" value="Genomic_DNA"/>
</dbReference>